<gene>
    <name evidence="1" type="ORF">SPELUC_LOCUS4464</name>
</gene>
<comment type="caution">
    <text evidence="1">The sequence shown here is derived from an EMBL/GenBank/DDBJ whole genome shotgun (WGS) entry which is preliminary data.</text>
</comment>
<protein>
    <submittedName>
        <fullName evidence="1">6994_t:CDS:1</fullName>
    </submittedName>
</protein>
<accession>A0ACA9LIJ7</accession>
<reference evidence="1" key="1">
    <citation type="submission" date="2021-06" db="EMBL/GenBank/DDBJ databases">
        <authorList>
            <person name="Kallberg Y."/>
            <person name="Tangrot J."/>
            <person name="Rosling A."/>
        </authorList>
    </citation>
    <scope>NUCLEOTIDE SEQUENCE</scope>
    <source>
        <strain evidence="1">28 12/20/2015</strain>
    </source>
</reference>
<keyword evidence="2" id="KW-1185">Reference proteome</keyword>
<feature type="non-terminal residue" evidence="1">
    <location>
        <position position="1"/>
    </location>
</feature>
<sequence>DDNLHFIMLSIPALKQTLSQLNNAHRKQICEYYVKNPSAKHQDIVDEFKIRYSELNLE</sequence>
<proteinExistence type="predicted"/>
<dbReference type="EMBL" id="CAJVPW010003989">
    <property type="protein sequence ID" value="CAG8533246.1"/>
    <property type="molecule type" value="Genomic_DNA"/>
</dbReference>
<dbReference type="Proteomes" id="UP000789366">
    <property type="component" value="Unassembled WGS sequence"/>
</dbReference>
<name>A0ACA9LIJ7_9GLOM</name>
<organism evidence="1 2">
    <name type="scientific">Cetraspora pellucida</name>
    <dbReference type="NCBI Taxonomy" id="1433469"/>
    <lineage>
        <taxon>Eukaryota</taxon>
        <taxon>Fungi</taxon>
        <taxon>Fungi incertae sedis</taxon>
        <taxon>Mucoromycota</taxon>
        <taxon>Glomeromycotina</taxon>
        <taxon>Glomeromycetes</taxon>
        <taxon>Diversisporales</taxon>
        <taxon>Gigasporaceae</taxon>
        <taxon>Cetraspora</taxon>
    </lineage>
</organism>
<evidence type="ECO:0000313" key="1">
    <source>
        <dbReference type="EMBL" id="CAG8533246.1"/>
    </source>
</evidence>
<evidence type="ECO:0000313" key="2">
    <source>
        <dbReference type="Proteomes" id="UP000789366"/>
    </source>
</evidence>